<dbReference type="Gene3D" id="3.30.1360.10">
    <property type="entry name" value="RNA polymerase, RBP11-like subunit"/>
    <property type="match status" value="2"/>
</dbReference>
<dbReference type="GO" id="GO:0046983">
    <property type="term" value="F:protein dimerization activity"/>
    <property type="evidence" value="ECO:0007669"/>
    <property type="project" value="InterPro"/>
</dbReference>
<proteinExistence type="predicted"/>
<dbReference type="SUPFAM" id="SSF55257">
    <property type="entry name" value="RBP11-like subunits of RNA polymerase"/>
    <property type="match status" value="2"/>
</dbReference>
<organism evidence="4">
    <name type="scientific">viral metagenome</name>
    <dbReference type="NCBI Taxonomy" id="1070528"/>
    <lineage>
        <taxon>unclassified sequences</taxon>
        <taxon>metagenomes</taxon>
        <taxon>organismal metagenomes</taxon>
    </lineage>
</organism>
<dbReference type="EMBL" id="MN741006">
    <property type="protein sequence ID" value="QHU22367.1"/>
    <property type="molecule type" value="Genomic_DNA"/>
</dbReference>
<evidence type="ECO:0000259" key="3">
    <source>
        <dbReference type="SMART" id="SM00662"/>
    </source>
</evidence>
<dbReference type="InterPro" id="IPR036643">
    <property type="entry name" value="RNApol_insert_sf"/>
</dbReference>
<dbReference type="GO" id="GO:0000428">
    <property type="term" value="C:DNA-directed RNA polymerase complex"/>
    <property type="evidence" value="ECO:0007669"/>
    <property type="project" value="UniProtKB-KW"/>
</dbReference>
<dbReference type="GO" id="GO:0003899">
    <property type="term" value="F:DNA-directed RNA polymerase activity"/>
    <property type="evidence" value="ECO:0007669"/>
    <property type="project" value="InterPro"/>
</dbReference>
<dbReference type="GO" id="GO:0006351">
    <property type="term" value="P:DNA-templated transcription"/>
    <property type="evidence" value="ECO:0007669"/>
    <property type="project" value="InterPro"/>
</dbReference>
<protein>
    <recommendedName>
        <fullName evidence="3">DNA-directed RNA polymerase RpoA/D/Rpb3-type domain-containing protein</fullName>
    </recommendedName>
</protein>
<reference evidence="4" key="1">
    <citation type="journal article" date="2020" name="Nature">
        <title>Giant virus diversity and host interactions through global metagenomics.</title>
        <authorList>
            <person name="Schulz F."/>
            <person name="Roux S."/>
            <person name="Paez-Espino D."/>
            <person name="Jungbluth S."/>
            <person name="Walsh D.A."/>
            <person name="Denef V.J."/>
            <person name="McMahon K.D."/>
            <person name="Konstantinidis K.T."/>
            <person name="Eloe-Fadrosh E.A."/>
            <person name="Kyrpides N.C."/>
            <person name="Woyke T."/>
        </authorList>
    </citation>
    <scope>NUCLEOTIDE SEQUENCE</scope>
    <source>
        <strain evidence="4">GVMAG-S-ERX555907-102</strain>
    </source>
</reference>
<dbReference type="InterPro" id="IPR011263">
    <property type="entry name" value="DNA-dir_RNA_pol_RpoA/D/Rpb3"/>
</dbReference>
<dbReference type="InterPro" id="IPR050518">
    <property type="entry name" value="Rpo3/RPB3_RNA_Pol_subunit"/>
</dbReference>
<dbReference type="Pfam" id="PF01193">
    <property type="entry name" value="RNA_pol_L"/>
    <property type="match status" value="1"/>
</dbReference>
<evidence type="ECO:0000256" key="1">
    <source>
        <dbReference type="ARBA" id="ARBA00022478"/>
    </source>
</evidence>
<dbReference type="SMART" id="SM00662">
    <property type="entry name" value="RPOLD"/>
    <property type="match status" value="1"/>
</dbReference>
<feature type="domain" description="DNA-directed RNA polymerase RpoA/D/Rpb3-type" evidence="3">
    <location>
        <begin position="14"/>
        <end position="260"/>
    </location>
</feature>
<evidence type="ECO:0000256" key="2">
    <source>
        <dbReference type="ARBA" id="ARBA00023163"/>
    </source>
</evidence>
<dbReference type="Gene3D" id="2.170.120.12">
    <property type="entry name" value="DNA-directed RNA polymerase, insert domain"/>
    <property type="match status" value="1"/>
</dbReference>
<sequence>MSVHVENVVEYDGALTFNVRGVETCVVNSLRRTCLSNIDTLVFKGFPHNESSINIIKNTTNFNNEYLKHRISCIPIMNNNVSEYDQFKESYKISIDVKSKKGNQQKIFVTTKDIKLVNKHTGEAVKDDWSKELFPIDPISGEHILICVLYPNHNMNDSALEELVLDAEFEIGCALENSCWNVVHNCAYEFLRNEVEISKITSNIEDKMEKKDFEILDAQKIFFANEYKMTVESLGIFTNREIMRKSCQYIVDRLSLIIQYAKDNELANVQTKDEYIASTSDGTKTNEELAEFQNMYCKIYTEEEFYVFELKEDDYTIGKLIEVYLYKNYKDELDFVGFKKNHPVQPNAQIHIHYKTKQTNNQIIFYHIRDTATYLLESIFKNIQSSFISN</sequence>
<dbReference type="PANTHER" id="PTHR11800:SF2">
    <property type="entry name" value="DNA-DIRECTED RNA POLYMERASE II SUBUNIT RPB3"/>
    <property type="match status" value="1"/>
</dbReference>
<keyword evidence="2" id="KW-0804">Transcription</keyword>
<dbReference type="SUPFAM" id="SSF56553">
    <property type="entry name" value="Insert subdomain of RNA polymerase alpha subunit"/>
    <property type="match status" value="1"/>
</dbReference>
<evidence type="ECO:0000313" key="4">
    <source>
        <dbReference type="EMBL" id="QHU22367.1"/>
    </source>
</evidence>
<dbReference type="InterPro" id="IPR036603">
    <property type="entry name" value="RBP11-like"/>
</dbReference>
<name>A0A6C0L0C3_9ZZZZ</name>
<keyword evidence="1" id="KW-0240">DNA-directed RNA polymerase</keyword>
<dbReference type="AlphaFoldDB" id="A0A6C0L0C3"/>
<accession>A0A6C0L0C3</accession>
<dbReference type="PANTHER" id="PTHR11800">
    <property type="entry name" value="DNA-DIRECTED RNA POLYMERASE"/>
    <property type="match status" value="1"/>
</dbReference>